<feature type="active site" description="For OMPdecase activity" evidence="11">
    <location>
        <position position="67"/>
    </location>
</feature>
<sequence length="202" mass="21534">MTSDSSKVIVALDYDNQHDALVLVEKLDPTQCRLKVGKELFTIAGPAVVQRLVSRGFDVFLDLKFHDIPNTVAKAVGAAADLGVWMANVHTSGGSRMMRAAKQVLEEKGSNMLLIGVTVLTSMDDTDLAEIGIQRSASDQVLHLAQLAKDSGLDGVVCSAQEAPRLKAALGQDFRLVTPGIRLDGNAADDQRRIVTPADAVA</sequence>
<comment type="catalytic activity">
    <reaction evidence="9 13">
        <text>orotidine 5'-phosphate + H(+) = UMP + CO2</text>
        <dbReference type="Rhea" id="RHEA:11596"/>
        <dbReference type="ChEBI" id="CHEBI:15378"/>
        <dbReference type="ChEBI" id="CHEBI:16526"/>
        <dbReference type="ChEBI" id="CHEBI:57538"/>
        <dbReference type="ChEBI" id="CHEBI:57865"/>
        <dbReference type="EC" id="4.1.1.23"/>
    </reaction>
</comment>
<accession>A0A0R2U6J5</accession>
<evidence type="ECO:0000256" key="12">
    <source>
        <dbReference type="PIRSR" id="PIRSR614732-2"/>
    </source>
</evidence>
<protein>
    <recommendedName>
        <fullName evidence="5 13">Orotidine 5'-phosphate decarboxylase</fullName>
        <ecNumber evidence="4 13">4.1.1.23</ecNumber>
    </recommendedName>
</protein>
<evidence type="ECO:0000256" key="6">
    <source>
        <dbReference type="ARBA" id="ARBA00022793"/>
    </source>
</evidence>
<feature type="binding site" evidence="12">
    <location>
        <position position="35"/>
    </location>
    <ligand>
        <name>substrate</name>
    </ligand>
</feature>
<feature type="binding site" evidence="12">
    <location>
        <position position="182"/>
    </location>
    <ligand>
        <name>substrate</name>
    </ligand>
</feature>
<dbReference type="Gene3D" id="3.20.20.70">
    <property type="entry name" value="Aldolase class I"/>
    <property type="match status" value="1"/>
</dbReference>
<dbReference type="InterPro" id="IPR001754">
    <property type="entry name" value="OMPdeCOase_dom"/>
</dbReference>
<dbReference type="CDD" id="cd04725">
    <property type="entry name" value="OMP_decarboxylase_like"/>
    <property type="match status" value="1"/>
</dbReference>
<feature type="binding site" evidence="12">
    <location>
        <position position="13"/>
    </location>
    <ligand>
        <name>substrate</name>
    </ligand>
</feature>
<comment type="pathway">
    <text evidence="2 13">Pyrimidine metabolism; UMP biosynthesis via de novo pathway; UMP from orotate: step 2/2.</text>
</comment>
<dbReference type="GO" id="GO:0004590">
    <property type="term" value="F:orotidine-5'-phosphate decarboxylase activity"/>
    <property type="evidence" value="ECO:0007669"/>
    <property type="project" value="UniProtKB-EC"/>
</dbReference>
<dbReference type="InterPro" id="IPR011060">
    <property type="entry name" value="RibuloseP-bd_barrel"/>
</dbReference>
<dbReference type="InterPro" id="IPR013785">
    <property type="entry name" value="Aldolase_TIM"/>
</dbReference>
<evidence type="ECO:0000256" key="3">
    <source>
        <dbReference type="ARBA" id="ARBA00011738"/>
    </source>
</evidence>
<evidence type="ECO:0000256" key="1">
    <source>
        <dbReference type="ARBA" id="ARBA00002356"/>
    </source>
</evidence>
<feature type="binding site" evidence="12">
    <location>
        <position position="191"/>
    </location>
    <ligand>
        <name>substrate</name>
    </ligand>
</feature>
<dbReference type="PANTHER" id="PTHR32119">
    <property type="entry name" value="OROTIDINE 5'-PHOSPHATE DECARBOXYLASE"/>
    <property type="match status" value="1"/>
</dbReference>
<comment type="caution">
    <text evidence="15">The sequence shown here is derived from an EMBL/GenBank/DDBJ whole genome shotgun (WGS) entry which is preliminary data.</text>
</comment>
<evidence type="ECO:0000256" key="10">
    <source>
        <dbReference type="ARBA" id="ARBA00061012"/>
    </source>
</evidence>
<gene>
    <name evidence="15" type="ORF">ABS24_00075</name>
</gene>
<feature type="active site" description="For OMPdecase activity" evidence="11">
    <location>
        <position position="62"/>
    </location>
</feature>
<evidence type="ECO:0000256" key="7">
    <source>
        <dbReference type="ARBA" id="ARBA00022975"/>
    </source>
</evidence>
<evidence type="ECO:0000256" key="11">
    <source>
        <dbReference type="PIRSR" id="PIRSR614732-1"/>
    </source>
</evidence>
<dbReference type="InterPro" id="IPR014732">
    <property type="entry name" value="OMPdecase"/>
</dbReference>
<comment type="function">
    <text evidence="1">Catalyzes the decarboxylation of orotidine 5'-monophosphate (OMP) to uridine 5'-monophosphate (UMP).</text>
</comment>
<dbReference type="EMBL" id="LICA01000102">
    <property type="protein sequence ID" value="KRO95180.1"/>
    <property type="molecule type" value="Genomic_DNA"/>
</dbReference>
<keyword evidence="7 13" id="KW-0665">Pyrimidine biosynthesis</keyword>
<dbReference type="SMART" id="SM00934">
    <property type="entry name" value="OMPdecase"/>
    <property type="match status" value="1"/>
</dbReference>
<feature type="domain" description="Orotidine 5'-phosphate decarboxylase" evidence="14">
    <location>
        <begin position="7"/>
        <end position="202"/>
    </location>
</feature>
<evidence type="ECO:0000256" key="9">
    <source>
        <dbReference type="ARBA" id="ARBA00049157"/>
    </source>
</evidence>
<dbReference type="NCBIfam" id="TIGR01740">
    <property type="entry name" value="pyrF"/>
    <property type="match status" value="1"/>
</dbReference>
<evidence type="ECO:0000259" key="14">
    <source>
        <dbReference type="SMART" id="SM00934"/>
    </source>
</evidence>
<feature type="active site" description="For OMPdecase activity" evidence="11">
    <location>
        <position position="64"/>
    </location>
</feature>
<dbReference type="GO" id="GO:0044205">
    <property type="term" value="P:'de novo' UMP biosynthetic process"/>
    <property type="evidence" value="ECO:0007669"/>
    <property type="project" value="UniProtKB-UniPathway"/>
</dbReference>
<dbReference type="AlphaFoldDB" id="A0A0R2U6J5"/>
<proteinExistence type="inferred from homology"/>
<dbReference type="Pfam" id="PF00215">
    <property type="entry name" value="OMPdecase"/>
    <property type="match status" value="1"/>
</dbReference>
<keyword evidence="6 13" id="KW-0210">Decarboxylase</keyword>
<evidence type="ECO:0000313" key="16">
    <source>
        <dbReference type="Proteomes" id="UP000051213"/>
    </source>
</evidence>
<feature type="binding site" evidence="12">
    <location>
        <position position="121"/>
    </location>
    <ligand>
        <name>substrate</name>
    </ligand>
</feature>
<dbReference type="SUPFAM" id="SSF51366">
    <property type="entry name" value="Ribulose-phoshate binding barrel"/>
    <property type="match status" value="1"/>
</dbReference>
<organism evidence="15 16">
    <name type="scientific">SAR92 bacterium BACL26 MAG-121220-bin70</name>
    <dbReference type="NCBI Taxonomy" id="1655626"/>
    <lineage>
        <taxon>Bacteria</taxon>
        <taxon>Pseudomonadati</taxon>
        <taxon>Pseudomonadota</taxon>
        <taxon>Gammaproteobacteria</taxon>
        <taxon>Cellvibrionales</taxon>
        <taxon>Porticoccaceae</taxon>
        <taxon>SAR92 clade</taxon>
    </lineage>
</organism>
<dbReference type="PANTHER" id="PTHR32119:SF2">
    <property type="entry name" value="OROTIDINE 5'-PHOSPHATE DECARBOXYLASE"/>
    <property type="match status" value="1"/>
</dbReference>
<keyword evidence="8 13" id="KW-0456">Lyase</keyword>
<evidence type="ECO:0000256" key="8">
    <source>
        <dbReference type="ARBA" id="ARBA00023239"/>
    </source>
</evidence>
<name>A0A0R2U6J5_9GAMM</name>
<comment type="subunit">
    <text evidence="3">Homodimer.</text>
</comment>
<evidence type="ECO:0000256" key="2">
    <source>
        <dbReference type="ARBA" id="ARBA00004861"/>
    </source>
</evidence>
<evidence type="ECO:0000256" key="13">
    <source>
        <dbReference type="RuleBase" id="RU000512"/>
    </source>
</evidence>
<dbReference type="NCBIfam" id="NF001273">
    <property type="entry name" value="PRK00230.1"/>
    <property type="match status" value="1"/>
</dbReference>
<comment type="similarity">
    <text evidence="10">Belongs to the OMP decarboxylase family. Type 1 subfamily.</text>
</comment>
<evidence type="ECO:0000313" key="15">
    <source>
        <dbReference type="EMBL" id="KRO95180.1"/>
    </source>
</evidence>
<dbReference type="UniPathway" id="UPA00070">
    <property type="reaction ID" value="UER00120"/>
</dbReference>
<dbReference type="Proteomes" id="UP000051213">
    <property type="component" value="Unassembled WGS sequence"/>
</dbReference>
<dbReference type="FunFam" id="3.20.20.70:FF:000015">
    <property type="entry name" value="Orotidine 5'-phosphate decarboxylase"/>
    <property type="match status" value="1"/>
</dbReference>
<dbReference type="EC" id="4.1.1.23" evidence="4 13"/>
<dbReference type="InterPro" id="IPR018089">
    <property type="entry name" value="OMPdecase_AS"/>
</dbReference>
<evidence type="ECO:0000256" key="4">
    <source>
        <dbReference type="ARBA" id="ARBA00012321"/>
    </source>
</evidence>
<dbReference type="PROSITE" id="PS00156">
    <property type="entry name" value="OMPDECASE"/>
    <property type="match status" value="1"/>
</dbReference>
<dbReference type="GO" id="GO:0005829">
    <property type="term" value="C:cytosol"/>
    <property type="evidence" value="ECO:0007669"/>
    <property type="project" value="TreeGrafter"/>
</dbReference>
<feature type="non-terminal residue" evidence="15">
    <location>
        <position position="202"/>
    </location>
</feature>
<dbReference type="GO" id="GO:0006207">
    <property type="term" value="P:'de novo' pyrimidine nucleobase biosynthetic process"/>
    <property type="evidence" value="ECO:0007669"/>
    <property type="project" value="InterPro"/>
</dbReference>
<reference evidence="15 16" key="1">
    <citation type="submission" date="2015-10" db="EMBL/GenBank/DDBJ databases">
        <title>Metagenome-Assembled Genomes uncover a global brackish microbiome.</title>
        <authorList>
            <person name="Hugerth L.W."/>
            <person name="Larsson J."/>
            <person name="Alneberg J."/>
            <person name="Lindh M.V."/>
            <person name="Legrand C."/>
            <person name="Pinhassi J."/>
            <person name="Andersson A.F."/>
        </authorList>
    </citation>
    <scope>NUCLEOTIDE SEQUENCE [LARGE SCALE GENOMIC DNA]</scope>
    <source>
        <strain evidence="15">BACL26 MAG-121220-bin70</strain>
    </source>
</reference>
<evidence type="ECO:0000256" key="5">
    <source>
        <dbReference type="ARBA" id="ARBA00021923"/>
    </source>
</evidence>